<protein>
    <submittedName>
        <fullName evidence="1">Uncharacterized protein</fullName>
    </submittedName>
</protein>
<dbReference type="AlphaFoldDB" id="A0A3P5Z7U8"/>
<dbReference type="EMBL" id="LR031575">
    <property type="protein sequence ID" value="VDD04696.1"/>
    <property type="molecule type" value="Genomic_DNA"/>
</dbReference>
<gene>
    <name evidence="1" type="ORF">BRAA05T19937Z</name>
    <name evidence="2" type="ORF">BRAA08T33681Z</name>
</gene>
<name>A0A3P5Z7U8_BRACM</name>
<reference evidence="1" key="1">
    <citation type="submission" date="2018-11" db="EMBL/GenBank/DDBJ databases">
        <authorList>
            <consortium name="Genoscope - CEA"/>
            <person name="William W."/>
        </authorList>
    </citation>
    <scope>NUCLEOTIDE SEQUENCE</scope>
</reference>
<sequence length="38" mass="4669">MQSESRSKSKELYQVCVYSIHFHYSFCSKLFHDFFFVL</sequence>
<organism evidence="1">
    <name type="scientific">Brassica campestris</name>
    <name type="common">Field mustard</name>
    <dbReference type="NCBI Taxonomy" id="3711"/>
    <lineage>
        <taxon>Eukaryota</taxon>
        <taxon>Viridiplantae</taxon>
        <taxon>Streptophyta</taxon>
        <taxon>Embryophyta</taxon>
        <taxon>Tracheophyta</taxon>
        <taxon>Spermatophyta</taxon>
        <taxon>Magnoliopsida</taxon>
        <taxon>eudicotyledons</taxon>
        <taxon>Gunneridae</taxon>
        <taxon>Pentapetalae</taxon>
        <taxon>rosids</taxon>
        <taxon>malvids</taxon>
        <taxon>Brassicales</taxon>
        <taxon>Brassicaceae</taxon>
        <taxon>Brassiceae</taxon>
        <taxon>Brassica</taxon>
    </lineage>
</organism>
<accession>A0A3P5Z7U8</accession>
<proteinExistence type="predicted"/>
<dbReference type="EMBL" id="LR031570">
    <property type="protein sequence ID" value="VDC70223.1"/>
    <property type="molecule type" value="Genomic_DNA"/>
</dbReference>
<evidence type="ECO:0000313" key="1">
    <source>
        <dbReference type="EMBL" id="VDC70223.1"/>
    </source>
</evidence>
<evidence type="ECO:0000313" key="2">
    <source>
        <dbReference type="EMBL" id="VDD04696.1"/>
    </source>
</evidence>